<organism evidence="2 3">
    <name type="scientific">Lamprobacter modestohalophilus</name>
    <dbReference type="NCBI Taxonomy" id="1064514"/>
    <lineage>
        <taxon>Bacteria</taxon>
        <taxon>Pseudomonadati</taxon>
        <taxon>Pseudomonadota</taxon>
        <taxon>Gammaproteobacteria</taxon>
        <taxon>Chromatiales</taxon>
        <taxon>Chromatiaceae</taxon>
        <taxon>Lamprobacter</taxon>
    </lineage>
</organism>
<accession>A0A9X1B5Z3</accession>
<keyword evidence="1" id="KW-0472">Membrane</keyword>
<proteinExistence type="predicted"/>
<evidence type="ECO:0000313" key="2">
    <source>
        <dbReference type="EMBL" id="MBK1620147.1"/>
    </source>
</evidence>
<keyword evidence="1" id="KW-1133">Transmembrane helix</keyword>
<comment type="caution">
    <text evidence="2">The sequence shown here is derived from an EMBL/GenBank/DDBJ whole genome shotgun (WGS) entry which is preliminary data.</text>
</comment>
<reference evidence="2 3" key="1">
    <citation type="journal article" date="2020" name="Microorganisms">
        <title>Osmotic Adaptation and Compatible Solute Biosynthesis of Phototrophic Bacteria as Revealed from Genome Analyses.</title>
        <authorList>
            <person name="Imhoff J.F."/>
            <person name="Rahn T."/>
            <person name="Kunzel S."/>
            <person name="Keller A."/>
            <person name="Neulinger S.C."/>
        </authorList>
    </citation>
    <scope>NUCLEOTIDE SEQUENCE [LARGE SCALE GENOMIC DNA]</scope>
    <source>
        <strain evidence="2 3">DSM 25653</strain>
    </source>
</reference>
<evidence type="ECO:0000313" key="3">
    <source>
        <dbReference type="Proteomes" id="UP001138768"/>
    </source>
</evidence>
<keyword evidence="1" id="KW-0812">Transmembrane</keyword>
<gene>
    <name evidence="2" type="ORF">CKO42_17200</name>
</gene>
<keyword evidence="3" id="KW-1185">Reference proteome</keyword>
<evidence type="ECO:0000256" key="1">
    <source>
        <dbReference type="SAM" id="Phobius"/>
    </source>
</evidence>
<dbReference type="AlphaFoldDB" id="A0A9X1B5Z3"/>
<dbReference type="EMBL" id="NRRY01000032">
    <property type="protein sequence ID" value="MBK1620147.1"/>
    <property type="molecule type" value="Genomic_DNA"/>
</dbReference>
<feature type="transmembrane region" description="Helical" evidence="1">
    <location>
        <begin position="204"/>
        <end position="226"/>
    </location>
</feature>
<dbReference type="Proteomes" id="UP001138768">
    <property type="component" value="Unassembled WGS sequence"/>
</dbReference>
<protein>
    <submittedName>
        <fullName evidence="2">Uncharacterized protein</fullName>
    </submittedName>
</protein>
<sequence>MTDTGVGRPGFTEEEADRLAALSRLYSEAKSLILYAEEVDPDARSNLQIIKELRDAFDHLMRAISVRFDASRSPGDDDQAYCSNNLSKAEGHVYRAAFDALDGALLSLRVKIAEIASQYPLEALSQVVPDYWRLKRDLERLSTQVAEHRAGKDVGRQISATFDRYVEDVTQAKCFYDELLGCAPLLDEYVAKAKREQLGNDHRLFWVSVMAATIGALAGGALAWFAGG</sequence>
<name>A0A9X1B5Z3_9GAMM</name>
<dbReference type="RefSeq" id="WP_200246679.1">
    <property type="nucleotide sequence ID" value="NZ_NRRY01000032.1"/>
</dbReference>